<feature type="compositionally biased region" description="Low complexity" evidence="1">
    <location>
        <begin position="107"/>
        <end position="116"/>
    </location>
</feature>
<feature type="compositionally biased region" description="Acidic residues" evidence="1">
    <location>
        <begin position="132"/>
        <end position="141"/>
    </location>
</feature>
<feature type="compositionally biased region" description="Pro residues" evidence="1">
    <location>
        <begin position="117"/>
        <end position="127"/>
    </location>
</feature>
<reference evidence="3" key="1">
    <citation type="journal article" date="2014" name="Genome Announc.">
        <title>Draft genome sequence of the plant-pathogenic soil fungus Rhizoctonia solani anastomosis group 3 strain Rhs1AP.</title>
        <authorList>
            <person name="Cubeta M.A."/>
            <person name="Thomas E."/>
            <person name="Dean R.A."/>
            <person name="Jabaji S."/>
            <person name="Neate S.M."/>
            <person name="Tavantzis S."/>
            <person name="Toda T."/>
            <person name="Vilgalys R."/>
            <person name="Bharathan N."/>
            <person name="Fedorova-Abrams N."/>
            <person name="Pakala S.B."/>
            <person name="Pakala S.M."/>
            <person name="Zafar N."/>
            <person name="Joardar V."/>
            <person name="Losada L."/>
            <person name="Nierman W.C."/>
        </authorList>
    </citation>
    <scope>NUCLEOTIDE SEQUENCE [LARGE SCALE GENOMIC DNA]</scope>
    <source>
        <strain evidence="3">AG-3</strain>
    </source>
</reference>
<feature type="region of interest" description="Disordered" evidence="1">
    <location>
        <begin position="63"/>
        <end position="199"/>
    </location>
</feature>
<dbReference type="AlphaFoldDB" id="X8IX66"/>
<sequence length="1151" mass="130403">MMRTHQLLEDRAYKTIAHYRCIPAKILLALRDQVALRLRHHLQSHVALPTVCLFRQFITAPAHPPSVPSTPKSAPNPSGYHYCSPQDPALSQSTLHNPYDQGHRNNGDLYSDLLGSDPPPPPPPPLGSQPSNEEDDEEDNMDPFQLDNPDHLDPPDDDPGPDQGDMGEDEPIFQPFDDPPDPPAPDDPENEDERPAFAEHPDLRNFYIRTFILSAFKGVTEDAIAEILLSHKAALLAQDSRGELAPELSQGLAHFPLTLRSLRHRLGMNVDRFIRVYALCPACGTRYSMEEINNMAGTECPKEWDGEPCGAGLYVESILYGGVRKRSPCKSYPYIPFPDALERFLLRPGVFEWIQSWRRQGHPEDEPAEVPPTTRRVWMLNMPVDQMFGDISQGWAYRAIPCGLGRHYNAQTGTYEDIPTGDGHPLAIVMLPGGVTGIVNFDGFQVVRNGKYSVNGVYIMISTLPFHLRIKPENMILVAVMPGPKEPSKYEFDQIMQPFIDDLIELGQGVNMQVHNMATGRPEERLIHFSLSSMVVDSIARIKGCGHAGVKSEDHFCLYCEMKQAYLSDPEGFQPEGFTARNPMEYLHSKSLWLHAETEAQKNRLFKANGTQFTVFDQLPGWHPTLSSPLDGMHLFFLGVIPWMYRSLLINPGMFGPWNNRPELETPAERFDAILVRTYLPSHCGRLPPKLAHMGSNMKAEQWHHLAPISPILLFDSWRVGDTIPDEDIPTGPENSTASKDRARTAKLLLRQRRKVHEYRHGAAVDRPKLDQCLSSRSPKYYLVNFVRLALALRSIFCHEITRNSVAFGQRLLSRMCISLVEMNVYLSPSFHWMMHFESFVLKFGSPYNFWTYPFERANGLLTRINKNGHGLGELETTMARGWYKRIACTALVQQLQDIPNPSDDDKLTTERLLKAIGGGFEGERQRGMLQAVLAREARFLGQEHIQLAKNGISVNLMEAQYLEDYARLVAYCMVQLPGVIVYGDGRELAGGVHFAPNGTVKSFSHVFVLGMRYGADFHHRGKRSRYGYIQGRIPVLIKRIYTIQLVTLDDIEHRFTCAVVQRFCAPQVMPVFPWDLWQRHLAYDAWEYNQLDPPEVISVQDFSGVFALTDIEFTYGHYWITAAMDRVSVGFINPVILTLPNQDKPEPYDP</sequence>
<dbReference type="PANTHER" id="PTHR46579">
    <property type="entry name" value="F5/8 TYPE C DOMAIN-CONTAINING PROTEIN-RELATED"/>
    <property type="match status" value="1"/>
</dbReference>
<dbReference type="Proteomes" id="UP000030108">
    <property type="component" value="Unassembled WGS sequence"/>
</dbReference>
<evidence type="ECO:0000313" key="3">
    <source>
        <dbReference type="Proteomes" id="UP000030108"/>
    </source>
</evidence>
<evidence type="ECO:0000313" key="2">
    <source>
        <dbReference type="EMBL" id="EUC54272.1"/>
    </source>
</evidence>
<comment type="caution">
    <text evidence="2">The sequence shown here is derived from an EMBL/GenBank/DDBJ whole genome shotgun (WGS) entry which is preliminary data.</text>
</comment>
<feature type="compositionally biased region" description="Acidic residues" evidence="1">
    <location>
        <begin position="178"/>
        <end position="192"/>
    </location>
</feature>
<feature type="compositionally biased region" description="Acidic residues" evidence="1">
    <location>
        <begin position="155"/>
        <end position="171"/>
    </location>
</feature>
<dbReference type="EMBL" id="JATN01000322">
    <property type="protein sequence ID" value="EUC54272.1"/>
    <property type="molecule type" value="Genomic_DNA"/>
</dbReference>
<gene>
    <name evidence="2" type="ORF">RSOL_035350</name>
</gene>
<proteinExistence type="predicted"/>
<evidence type="ECO:0000256" key="1">
    <source>
        <dbReference type="SAM" id="MobiDB-lite"/>
    </source>
</evidence>
<dbReference type="OrthoDB" id="3248986at2759"/>
<organism evidence="2 3">
    <name type="scientific">Rhizoctonia solani AG-3 Rhs1AP</name>
    <dbReference type="NCBI Taxonomy" id="1086054"/>
    <lineage>
        <taxon>Eukaryota</taxon>
        <taxon>Fungi</taxon>
        <taxon>Dikarya</taxon>
        <taxon>Basidiomycota</taxon>
        <taxon>Agaricomycotina</taxon>
        <taxon>Agaricomycetes</taxon>
        <taxon>Cantharellales</taxon>
        <taxon>Ceratobasidiaceae</taxon>
        <taxon>Rhizoctonia</taxon>
    </lineage>
</organism>
<protein>
    <submittedName>
        <fullName evidence="2">Transposase family Tnp2 protein</fullName>
    </submittedName>
</protein>
<accession>X8IX66</accession>
<name>X8IX66_9AGAM</name>
<dbReference type="PANTHER" id="PTHR46579:SF1">
    <property type="entry name" value="F5_8 TYPE C DOMAIN-CONTAINING PROTEIN"/>
    <property type="match status" value="1"/>
</dbReference>